<dbReference type="Proteomes" id="UP001465976">
    <property type="component" value="Unassembled WGS sequence"/>
</dbReference>
<protein>
    <submittedName>
        <fullName evidence="2">Uncharacterized protein</fullName>
    </submittedName>
</protein>
<organism evidence="2 3">
    <name type="scientific">Marasmius crinis-equi</name>
    <dbReference type="NCBI Taxonomy" id="585013"/>
    <lineage>
        <taxon>Eukaryota</taxon>
        <taxon>Fungi</taxon>
        <taxon>Dikarya</taxon>
        <taxon>Basidiomycota</taxon>
        <taxon>Agaricomycotina</taxon>
        <taxon>Agaricomycetes</taxon>
        <taxon>Agaricomycetidae</taxon>
        <taxon>Agaricales</taxon>
        <taxon>Marasmiineae</taxon>
        <taxon>Marasmiaceae</taxon>
        <taxon>Marasmius</taxon>
    </lineage>
</organism>
<keyword evidence="3" id="KW-1185">Reference proteome</keyword>
<dbReference type="InterPro" id="IPR041078">
    <property type="entry name" value="Plavaka"/>
</dbReference>
<feature type="compositionally biased region" description="Pro residues" evidence="1">
    <location>
        <begin position="196"/>
        <end position="227"/>
    </location>
</feature>
<feature type="region of interest" description="Disordered" evidence="1">
    <location>
        <begin position="1246"/>
        <end position="1271"/>
    </location>
</feature>
<feature type="region of interest" description="Disordered" evidence="1">
    <location>
        <begin position="134"/>
        <end position="169"/>
    </location>
</feature>
<feature type="compositionally biased region" description="Acidic residues" evidence="1">
    <location>
        <begin position="1251"/>
        <end position="1271"/>
    </location>
</feature>
<feature type="region of interest" description="Disordered" evidence="1">
    <location>
        <begin position="1"/>
        <end position="70"/>
    </location>
</feature>
<gene>
    <name evidence="2" type="ORF">V5O48_016689</name>
</gene>
<reference evidence="2 3" key="1">
    <citation type="submission" date="2024-02" db="EMBL/GenBank/DDBJ databases">
        <title>A draft genome for the cacao thread blight pathogen Marasmius crinis-equi.</title>
        <authorList>
            <person name="Cohen S.P."/>
            <person name="Baruah I.K."/>
            <person name="Amoako-Attah I."/>
            <person name="Bukari Y."/>
            <person name="Meinhardt L.W."/>
            <person name="Bailey B.A."/>
        </authorList>
    </citation>
    <scope>NUCLEOTIDE SEQUENCE [LARGE SCALE GENOMIC DNA]</scope>
    <source>
        <strain evidence="2 3">GH-76</strain>
    </source>
</reference>
<sequence>MPHTKNTGGNRKKKKAIADDNDNDMDQDTEMAPAVQVSSGRSRQKRKQVVVRSNDDDEMEVSPVAEPNNRAKKKMIQCPACHELVPNTARHRLYCRGDTSRLLQNHRNRVSQNIDLSPAGTSSVPLPEIDLPIAGPSGMPQSPDIGPIDPIEPEEPIEPVDIPLSQRHGRRQRLLPAKYNDFVVSDPTAMNKLPLPHLPSPPPPSPPHPPSPLRSPSPSRSPSPLRSPSPRLLSPVPVFPSEPNNADIKNELNEPSRSQDVFGRTSEKRQEAPKSDYAPFPNQTHYRLIKWHCDSERSQSLNHLDNLLDDIFHQPDFELKHLDGFHAHTAAALMDKEISSTKSAGLPFQSYEGSIDDTVDIPLPRARYDIDEDRAPTVTVKNVHHRNLHDVIQAEMQKPHAAQFQLKPYKLYWKPSNGPVQCVYRESYTSDRMLEFEMEIMTKVKSLPEGMIQHEIGIVAIALYSDSTMLTNFSDASMWPAYFTFMNWSKYSRLKPHACAMNHLIYSPSLPATIQEHYQIHFNHMASEVELRFCKVELLQAIWHIIISEPKFYEAYVNGYVKKCANGIIRHLFYHFFCYSANYVEKVMLACIKYLSAHPCALCLVKKEDVVRLGTNRDLKNHVLLAREDSDELRAAITDACELIFKHGYSVGSNRVKELLKPYSALPIQSAFSKVYQTHGLNHYSLFVPDQFHDNTGRISDFLKHNVRILYLRKRNNEVEYLNRGYRDVPTFGDDTLRRFKKEVAKFSRFVGQDYEDALQCAMPCYEGLFPDEIDDLIQDITFTFAMFLSYSSLRQHTDSTLATFRTVTKDLGKALRQYSRAVANIDTRETKREVQSRLKQNTDGEKEAQGKTFPYITIKGHTVGHQVRAVRYWGTADSTNTQAGEREHKRVKKLYSTTNKKQNFEKQVGKQVLREHKLHGTNVMADIDSEVMPPCDPASHHFIAQLDKNPMKFSEMLRQDLPGDPPLKDFRAKFRRHLLAQIQETDPESIPDNELHRVNFVSDRFYRHRKMRVNYTTYDLRRKCDTISFRRRPHMMMLNIDPDASHPYLYARVIGIYHILVMYTPKNSSRRVTKRMEALYVRWLEFNESHKWGWEAKQLPRLSFLDANDPDAFGFVDPSDVIRASHLIPAFHYGTTNQLLPEDSLARLYEEYHEGEYVKEEIDWVYHYVNIFADCDILMWYRGGGIGHASTSQYTRRLEEEATKRDKPLPIYDASGNVVFEDLDSDDYDSDQEVEETSAFDELYQAHMEDYEDSSSDNDDEWPERDSDED</sequence>
<dbReference type="EMBL" id="JBAHYK010002314">
    <property type="protein sequence ID" value="KAL0565335.1"/>
    <property type="molecule type" value="Genomic_DNA"/>
</dbReference>
<evidence type="ECO:0000256" key="1">
    <source>
        <dbReference type="SAM" id="MobiDB-lite"/>
    </source>
</evidence>
<feature type="compositionally biased region" description="Basic and acidic residues" evidence="1">
    <location>
        <begin position="265"/>
        <end position="274"/>
    </location>
</feature>
<name>A0ABR3ERA7_9AGAR</name>
<evidence type="ECO:0000313" key="2">
    <source>
        <dbReference type="EMBL" id="KAL0565335.1"/>
    </source>
</evidence>
<dbReference type="Pfam" id="PF18759">
    <property type="entry name" value="Plavaka"/>
    <property type="match status" value="1"/>
</dbReference>
<accession>A0ABR3ERA7</accession>
<comment type="caution">
    <text evidence="2">The sequence shown here is derived from an EMBL/GenBank/DDBJ whole genome shotgun (WGS) entry which is preliminary data.</text>
</comment>
<feature type="compositionally biased region" description="Acidic residues" evidence="1">
    <location>
        <begin position="19"/>
        <end position="29"/>
    </location>
</feature>
<proteinExistence type="predicted"/>
<feature type="region of interest" description="Disordered" evidence="1">
    <location>
        <begin position="188"/>
        <end position="280"/>
    </location>
</feature>
<evidence type="ECO:0000313" key="3">
    <source>
        <dbReference type="Proteomes" id="UP001465976"/>
    </source>
</evidence>